<dbReference type="GO" id="GO:0008757">
    <property type="term" value="F:S-adenosylmethionine-dependent methyltransferase activity"/>
    <property type="evidence" value="ECO:0007669"/>
    <property type="project" value="InterPro"/>
</dbReference>
<dbReference type="EMBL" id="CYYV01000010">
    <property type="protein sequence ID" value="CUO57025.1"/>
    <property type="molecule type" value="Genomic_DNA"/>
</dbReference>
<evidence type="ECO:0000259" key="1">
    <source>
        <dbReference type="Pfam" id="PF08241"/>
    </source>
</evidence>
<dbReference type="Gene3D" id="3.40.50.150">
    <property type="entry name" value="Vaccinia Virus protein VP39"/>
    <property type="match status" value="2"/>
</dbReference>
<feature type="domain" description="Methyltransferase type 11" evidence="1">
    <location>
        <begin position="382"/>
        <end position="476"/>
    </location>
</feature>
<dbReference type="CDD" id="cd02440">
    <property type="entry name" value="AdoMet_MTases"/>
    <property type="match status" value="2"/>
</dbReference>
<dbReference type="GO" id="GO:0032259">
    <property type="term" value="P:methylation"/>
    <property type="evidence" value="ECO:0007669"/>
    <property type="project" value="UniProtKB-KW"/>
</dbReference>
<feature type="domain" description="Methyltransferase type 11" evidence="1">
    <location>
        <begin position="73"/>
        <end position="171"/>
    </location>
</feature>
<dbReference type="InterPro" id="IPR013216">
    <property type="entry name" value="Methyltransf_11"/>
</dbReference>
<dbReference type="EC" id="2.1.1.-" evidence="2"/>
<dbReference type="Pfam" id="PF08241">
    <property type="entry name" value="Methyltransf_11"/>
    <property type="match status" value="2"/>
</dbReference>
<dbReference type="SUPFAM" id="SSF53335">
    <property type="entry name" value="S-adenosyl-L-methionine-dependent methyltransferases"/>
    <property type="match status" value="2"/>
</dbReference>
<dbReference type="Proteomes" id="UP000095706">
    <property type="component" value="Unassembled WGS sequence"/>
</dbReference>
<proteinExistence type="predicted"/>
<protein>
    <submittedName>
        <fullName evidence="2">Uncharacterized methyltransferase ycgJ</fullName>
        <ecNumber evidence="2">2.1.1.-</ecNumber>
    </submittedName>
</protein>
<dbReference type="InterPro" id="IPR029063">
    <property type="entry name" value="SAM-dependent_MTases_sf"/>
</dbReference>
<gene>
    <name evidence="2" type="primary">ycgJ</name>
    <name evidence="2" type="ORF">ERS852406_02299</name>
</gene>
<evidence type="ECO:0000313" key="2">
    <source>
        <dbReference type="EMBL" id="CUO57025.1"/>
    </source>
</evidence>
<dbReference type="PANTHER" id="PTHR43591">
    <property type="entry name" value="METHYLTRANSFERASE"/>
    <property type="match status" value="1"/>
</dbReference>
<evidence type="ECO:0000313" key="3">
    <source>
        <dbReference type="Proteomes" id="UP000095706"/>
    </source>
</evidence>
<dbReference type="PANTHER" id="PTHR43591:SF24">
    <property type="entry name" value="2-METHOXY-6-POLYPRENYL-1,4-BENZOQUINOL METHYLASE, MITOCHONDRIAL"/>
    <property type="match status" value="1"/>
</dbReference>
<keyword evidence="2" id="KW-0489">Methyltransferase</keyword>
<keyword evidence="2" id="KW-0808">Transferase</keyword>
<accession>A0A174G934</accession>
<dbReference type="AlphaFoldDB" id="A0A174G934"/>
<reference evidence="2 3" key="1">
    <citation type="submission" date="2015-09" db="EMBL/GenBank/DDBJ databases">
        <authorList>
            <consortium name="Pathogen Informatics"/>
        </authorList>
    </citation>
    <scope>NUCLEOTIDE SEQUENCE [LARGE SCALE GENOMIC DNA]</scope>
    <source>
        <strain evidence="2 3">2789STDY5608849</strain>
    </source>
</reference>
<name>A0A174G934_9FIRM</name>
<sequence length="571" mass="65617">MENGRAGKVKKKKKEAEDMEQELLQEIVSYWGTRAEGYSEVNEKELAGSQREAWLHVLEEQFPEKKKEEMKILDIGTGPGFFPMILSEAGYTVTAVDYTEEMLEKAKENLGKYTKYGLERVTLQRMDAQNLEFADETFDVVISRNLTWNLEKPEQAYQEWMRVLKPGGVLLNFDANWYGYLYDEEKKEAYEADRKKVEEQQLDDHYLCTDIDRMENIARQVPLSAMERPAWDTKVLESLGVCSIQTDSEIWKRVWSEEEGLNYASTPMFLVRAEKSAEQSFQLGDVTVRRGEKYQAASEDGLWYPAAKPGDMVTEGGPVVAYGRIVREPEYDDRKEQIVHYWEKRSESFLEQRRSELANPIAKRWMKEIEKQIPAGRRLKILDVGCGAGFFSILLAKEGHEVFGIDLTPEMIENAIQLAEEENADCCFQVMDAENPMFADETFDVVISRNLTWTLPNAEHAYGEWMRVLKTGGVLLNFDANYGKEDVADTKGLPEAHAHFKVGNEMLEECERIKSQLPISRKNRPAYDVAVLCENTAGEIRIDTSLGKRIYLEKDEFYNPAPMFSICAVKQ</sequence>
<organism evidence="2 3">
    <name type="scientific">Fusicatenibacter saccharivorans</name>
    <dbReference type="NCBI Taxonomy" id="1150298"/>
    <lineage>
        <taxon>Bacteria</taxon>
        <taxon>Bacillati</taxon>
        <taxon>Bacillota</taxon>
        <taxon>Clostridia</taxon>
        <taxon>Lachnospirales</taxon>
        <taxon>Lachnospiraceae</taxon>
        <taxon>Fusicatenibacter</taxon>
    </lineage>
</organism>